<organism evidence="1 2">
    <name type="scientific">Portunus trituberculatus</name>
    <name type="common">Swimming crab</name>
    <name type="synonym">Neptunus trituberculatus</name>
    <dbReference type="NCBI Taxonomy" id="210409"/>
    <lineage>
        <taxon>Eukaryota</taxon>
        <taxon>Metazoa</taxon>
        <taxon>Ecdysozoa</taxon>
        <taxon>Arthropoda</taxon>
        <taxon>Crustacea</taxon>
        <taxon>Multicrustacea</taxon>
        <taxon>Malacostraca</taxon>
        <taxon>Eumalacostraca</taxon>
        <taxon>Eucarida</taxon>
        <taxon>Decapoda</taxon>
        <taxon>Pleocyemata</taxon>
        <taxon>Brachyura</taxon>
        <taxon>Eubrachyura</taxon>
        <taxon>Portunoidea</taxon>
        <taxon>Portunidae</taxon>
        <taxon>Portuninae</taxon>
        <taxon>Portunus</taxon>
    </lineage>
</organism>
<gene>
    <name evidence="1" type="ORF">E2C01_076958</name>
</gene>
<sequence>MADGEQIVKKEVVGEELPSMAEFMCMLVAIQQELTTVRHEVTTVGQGLIIVKDEEKRYNSWHKIWSI</sequence>
<reference evidence="1 2" key="1">
    <citation type="submission" date="2019-05" db="EMBL/GenBank/DDBJ databases">
        <title>Another draft genome of Portunus trituberculatus and its Hox gene families provides insights of decapod evolution.</title>
        <authorList>
            <person name="Jeong J.-H."/>
            <person name="Song I."/>
            <person name="Kim S."/>
            <person name="Choi T."/>
            <person name="Kim D."/>
            <person name="Ryu S."/>
            <person name="Kim W."/>
        </authorList>
    </citation>
    <scope>NUCLEOTIDE SEQUENCE [LARGE SCALE GENOMIC DNA]</scope>
    <source>
        <tissue evidence="1">Muscle</tissue>
    </source>
</reference>
<dbReference type="AlphaFoldDB" id="A0A5B7ID39"/>
<name>A0A5B7ID39_PORTR</name>
<proteinExistence type="predicted"/>
<protein>
    <submittedName>
        <fullName evidence="1">Uncharacterized protein</fullName>
    </submittedName>
</protein>
<dbReference type="Proteomes" id="UP000324222">
    <property type="component" value="Unassembled WGS sequence"/>
</dbReference>
<dbReference type="EMBL" id="VSRR010059355">
    <property type="protein sequence ID" value="MPC82300.1"/>
    <property type="molecule type" value="Genomic_DNA"/>
</dbReference>
<evidence type="ECO:0000313" key="2">
    <source>
        <dbReference type="Proteomes" id="UP000324222"/>
    </source>
</evidence>
<keyword evidence="2" id="KW-1185">Reference proteome</keyword>
<comment type="caution">
    <text evidence="1">The sequence shown here is derived from an EMBL/GenBank/DDBJ whole genome shotgun (WGS) entry which is preliminary data.</text>
</comment>
<evidence type="ECO:0000313" key="1">
    <source>
        <dbReference type="EMBL" id="MPC82300.1"/>
    </source>
</evidence>
<accession>A0A5B7ID39</accession>